<dbReference type="Proteomes" id="UP000472320">
    <property type="component" value="Unassembled WGS sequence"/>
</dbReference>
<reference evidence="2 3" key="1">
    <citation type="submission" date="2019-11" db="EMBL/GenBank/DDBJ databases">
        <title>Type strains purchased from KCTC, JCM and DSMZ.</title>
        <authorList>
            <person name="Lu H."/>
        </authorList>
    </citation>
    <scope>NUCLEOTIDE SEQUENCE [LARGE SCALE GENOMIC DNA]</scope>
    <source>
        <strain evidence="2 3">JCM 31587</strain>
    </source>
</reference>
<protein>
    <submittedName>
        <fullName evidence="2">Uncharacterized protein</fullName>
    </submittedName>
</protein>
<evidence type="ECO:0000313" key="2">
    <source>
        <dbReference type="EMBL" id="MTW10074.1"/>
    </source>
</evidence>
<organism evidence="2 3">
    <name type="scientific">Massilia eburnea</name>
    <dbReference type="NCBI Taxonomy" id="1776165"/>
    <lineage>
        <taxon>Bacteria</taxon>
        <taxon>Pseudomonadati</taxon>
        <taxon>Pseudomonadota</taxon>
        <taxon>Betaproteobacteria</taxon>
        <taxon>Burkholderiales</taxon>
        <taxon>Oxalobacteraceae</taxon>
        <taxon>Telluria group</taxon>
        <taxon>Massilia</taxon>
    </lineage>
</organism>
<feature type="compositionally biased region" description="Polar residues" evidence="1">
    <location>
        <begin position="49"/>
        <end position="64"/>
    </location>
</feature>
<feature type="region of interest" description="Disordered" evidence="1">
    <location>
        <begin position="49"/>
        <end position="79"/>
    </location>
</feature>
<dbReference type="EMBL" id="WNKX01000003">
    <property type="protein sequence ID" value="MTW10074.1"/>
    <property type="molecule type" value="Genomic_DNA"/>
</dbReference>
<sequence length="168" mass="18670">MKDFTRPDEGMALVVDAAIDMEAFSGCVLAWQYLHMHAVPPGVAMRVFSQNGPRRTSNSNGQRTSLERPSANRGQVAEHSTELAEARLGAVLKFRIPRKNITLSETIDQAIEMMGIHNRYYAEALLRIHAVKTPVIMRVLFDVARRRGIASPTTPLAPARAIRLLHSV</sequence>
<dbReference type="AlphaFoldDB" id="A0A6L6QDE2"/>
<comment type="caution">
    <text evidence="2">The sequence shown here is derived from an EMBL/GenBank/DDBJ whole genome shotgun (WGS) entry which is preliminary data.</text>
</comment>
<dbReference type="OrthoDB" id="8756567at2"/>
<accession>A0A6L6QDE2</accession>
<gene>
    <name evidence="2" type="ORF">GM658_05620</name>
</gene>
<proteinExistence type="predicted"/>
<evidence type="ECO:0000256" key="1">
    <source>
        <dbReference type="SAM" id="MobiDB-lite"/>
    </source>
</evidence>
<keyword evidence="3" id="KW-1185">Reference proteome</keyword>
<name>A0A6L6QDE2_9BURK</name>
<evidence type="ECO:0000313" key="3">
    <source>
        <dbReference type="Proteomes" id="UP000472320"/>
    </source>
</evidence>
<dbReference type="RefSeq" id="WP_155453016.1">
    <property type="nucleotide sequence ID" value="NZ_WNKX01000003.1"/>
</dbReference>